<evidence type="ECO:0000313" key="1">
    <source>
        <dbReference type="EMBL" id="RVT47675.1"/>
    </source>
</evidence>
<evidence type="ECO:0000313" key="2">
    <source>
        <dbReference type="Proteomes" id="UP000288178"/>
    </source>
</evidence>
<proteinExistence type="predicted"/>
<accession>A0A3S2WWN2</accession>
<dbReference type="Proteomes" id="UP000288178">
    <property type="component" value="Unassembled WGS sequence"/>
</dbReference>
<dbReference type="AlphaFoldDB" id="A0A3S2WWN2"/>
<dbReference type="OrthoDB" id="8565260at2"/>
<dbReference type="EMBL" id="SACT01000014">
    <property type="protein sequence ID" value="RVT47675.1"/>
    <property type="molecule type" value="Genomic_DNA"/>
</dbReference>
<organism evidence="1 2">
    <name type="scientific">Rubrivivax albus</name>
    <dbReference type="NCBI Taxonomy" id="2499835"/>
    <lineage>
        <taxon>Bacteria</taxon>
        <taxon>Pseudomonadati</taxon>
        <taxon>Pseudomonadota</taxon>
        <taxon>Betaproteobacteria</taxon>
        <taxon>Burkholderiales</taxon>
        <taxon>Sphaerotilaceae</taxon>
        <taxon>Rubrivivax</taxon>
    </lineage>
</organism>
<protein>
    <submittedName>
        <fullName evidence="1">Uncharacterized protein</fullName>
    </submittedName>
</protein>
<dbReference type="RefSeq" id="WP_128201481.1">
    <property type="nucleotide sequence ID" value="NZ_SACT01000014.1"/>
</dbReference>
<keyword evidence="2" id="KW-1185">Reference proteome</keyword>
<name>A0A3S2WWN2_9BURK</name>
<reference evidence="1 2" key="1">
    <citation type="submission" date="2019-01" db="EMBL/GenBank/DDBJ databases">
        <authorList>
            <person name="Chen W.-M."/>
        </authorList>
    </citation>
    <scope>NUCLEOTIDE SEQUENCE [LARGE SCALE GENOMIC DNA]</scope>
    <source>
        <strain evidence="1 2">ICH-3</strain>
    </source>
</reference>
<sequence>MSTKHAQVRAQQRAIPPLVDRLLDEFGEEQHDGHGAIRVYFSHASRRRMERALGRHAAGLFDRYLHAYKVESTDGQVITKGWRTGRLPRR</sequence>
<comment type="caution">
    <text evidence="1">The sequence shown here is derived from an EMBL/GenBank/DDBJ whole genome shotgun (WGS) entry which is preliminary data.</text>
</comment>
<gene>
    <name evidence="1" type="ORF">ENE75_23945</name>
</gene>